<name>A0A4D6MWH8_VIGUN</name>
<sequence length="400" mass="43883">MSSTSDNVSLSSSSSGSVRSRENVGRRLEEGSVSLMVVVGRIPMETITEVREDLPEEIAKSSWLAKAGYDWVAVDVRNQSSLFRWSRLLNSWLNCTPVIARDVDRDIVSLEQVVVRRLCYGGAPPIRRSTYSIASEQLGVLAGLLCPMSVVVSAAFSPCIFILLRHKAPTTDNMAIVALRKEKAVKAKAAGNTEVPNLQESLVEVHVHGGMKRKAELSARPGRVKYVKKVRAALLGQGSSSGVKGPEAGLIEPPETTVRKDIEINMLEILINSINIMEPDHLKVRCLDLEEKFKGKITDLEADYDELKEKHEGVEVELEDLKSCIIQDHINGFQKGVRQATFFCKKVDVADPRFDVNKDVVDGQLINEAESSPEEEVEKAMTNEDVNAGATVGGDDDKAA</sequence>
<feature type="region of interest" description="Disordered" evidence="2">
    <location>
        <begin position="1"/>
        <end position="25"/>
    </location>
</feature>
<feature type="region of interest" description="Disordered" evidence="2">
    <location>
        <begin position="366"/>
        <end position="400"/>
    </location>
</feature>
<keyword evidence="1" id="KW-0175">Coiled coil</keyword>
<dbReference type="Proteomes" id="UP000501690">
    <property type="component" value="Linkage Group LG8"/>
</dbReference>
<gene>
    <name evidence="3" type="ORF">DEO72_LG8g2269</name>
</gene>
<accession>A0A4D6MWH8</accession>
<feature type="coiled-coil region" evidence="1">
    <location>
        <begin position="290"/>
        <end position="324"/>
    </location>
</feature>
<protein>
    <submittedName>
        <fullName evidence="3">Uncharacterized protein</fullName>
    </submittedName>
</protein>
<evidence type="ECO:0000256" key="1">
    <source>
        <dbReference type="SAM" id="Coils"/>
    </source>
</evidence>
<evidence type="ECO:0000256" key="2">
    <source>
        <dbReference type="SAM" id="MobiDB-lite"/>
    </source>
</evidence>
<reference evidence="3 4" key="1">
    <citation type="submission" date="2019-04" db="EMBL/GenBank/DDBJ databases">
        <title>An improved genome assembly and genetic linkage map for asparagus bean, Vigna unguiculata ssp. sesquipedialis.</title>
        <authorList>
            <person name="Xia Q."/>
            <person name="Zhang R."/>
            <person name="Dong Y."/>
        </authorList>
    </citation>
    <scope>NUCLEOTIDE SEQUENCE [LARGE SCALE GENOMIC DNA]</scope>
    <source>
        <tissue evidence="3">Leaf</tissue>
    </source>
</reference>
<evidence type="ECO:0000313" key="4">
    <source>
        <dbReference type="Proteomes" id="UP000501690"/>
    </source>
</evidence>
<organism evidence="3 4">
    <name type="scientific">Vigna unguiculata</name>
    <name type="common">Cowpea</name>
    <dbReference type="NCBI Taxonomy" id="3917"/>
    <lineage>
        <taxon>Eukaryota</taxon>
        <taxon>Viridiplantae</taxon>
        <taxon>Streptophyta</taxon>
        <taxon>Embryophyta</taxon>
        <taxon>Tracheophyta</taxon>
        <taxon>Spermatophyta</taxon>
        <taxon>Magnoliopsida</taxon>
        <taxon>eudicotyledons</taxon>
        <taxon>Gunneridae</taxon>
        <taxon>Pentapetalae</taxon>
        <taxon>rosids</taxon>
        <taxon>fabids</taxon>
        <taxon>Fabales</taxon>
        <taxon>Fabaceae</taxon>
        <taxon>Papilionoideae</taxon>
        <taxon>50 kb inversion clade</taxon>
        <taxon>NPAAA clade</taxon>
        <taxon>indigoferoid/millettioid clade</taxon>
        <taxon>Phaseoleae</taxon>
        <taxon>Vigna</taxon>
    </lineage>
</organism>
<evidence type="ECO:0000313" key="3">
    <source>
        <dbReference type="EMBL" id="QCE04235.1"/>
    </source>
</evidence>
<feature type="compositionally biased region" description="Low complexity" evidence="2">
    <location>
        <begin position="1"/>
        <end position="18"/>
    </location>
</feature>
<dbReference type="AlphaFoldDB" id="A0A4D6MWH8"/>
<keyword evidence="4" id="KW-1185">Reference proteome</keyword>
<dbReference type="EMBL" id="CP039352">
    <property type="protein sequence ID" value="QCE04235.1"/>
    <property type="molecule type" value="Genomic_DNA"/>
</dbReference>
<proteinExistence type="predicted"/>